<proteinExistence type="predicted"/>
<keyword evidence="3" id="KW-1185">Reference proteome</keyword>
<reference evidence="3" key="1">
    <citation type="submission" date="2023-07" db="EMBL/GenBank/DDBJ databases">
        <authorList>
            <person name="Yue Y."/>
        </authorList>
    </citation>
    <scope>NUCLEOTIDE SEQUENCE [LARGE SCALE GENOMIC DNA]</scope>
    <source>
        <strain evidence="3">2Y89</strain>
    </source>
</reference>
<dbReference type="PANTHER" id="PTHR48101">
    <property type="entry name" value="METHYLMALONYL-COA MUTASE, MITOCHONDRIAL-RELATED"/>
    <property type="match status" value="1"/>
</dbReference>
<dbReference type="EMBL" id="JAIUJS010000004">
    <property type="protein sequence ID" value="MCA0153370.1"/>
    <property type="molecule type" value="Genomic_DNA"/>
</dbReference>
<evidence type="ECO:0000313" key="2">
    <source>
        <dbReference type="EMBL" id="MCA0153370.1"/>
    </source>
</evidence>
<dbReference type="Pfam" id="PF01642">
    <property type="entry name" value="MM_CoA_mutase"/>
    <property type="match status" value="1"/>
</dbReference>
<name>A0ABS7Y0C0_9FLAO</name>
<dbReference type="PANTHER" id="PTHR48101:SF1">
    <property type="entry name" value="METHYLMALONYL-COA MUTASE, LARGE SUBUNIT"/>
    <property type="match status" value="1"/>
</dbReference>
<gene>
    <name evidence="2" type="ORF">LBV24_09105</name>
</gene>
<dbReference type="InterPro" id="IPR006099">
    <property type="entry name" value="MeMalonylCoA_mutase_a/b_cat"/>
</dbReference>
<evidence type="ECO:0000259" key="1">
    <source>
        <dbReference type="Pfam" id="PF01642"/>
    </source>
</evidence>
<sequence>MNKTLFNEFEGVSSKAWKQKIQVDLKGADYNDTLIWNTNDGIDVKPFYHSDELSELPEVSLSQATNWKICQHIVVKETIEANKTAKDAIKRGAESLILEIKNESANVEELLQGLDTVNIPIFIKNRFLSNDFVQKYSSKSRSTIVFLNDIIGNLSKTGNWFESLKEDHIRFESIVKATNQIAIDLSLYQNAGANNIQQLAYALSHANEYLNHFDTILDPDSKKSLQVIFTVSVGSNYFFEIAKLRALREIWTVLAKEYNVNTSCTILATPSKRNKTIYDYNVNMLRTTTECMSAILGGADVICNLPYDSLYHESNEFGNRISRNQLLVIKKESYLDKVNNPSDGAYYIESLTNQIGEKAINLFKEIESNGGFLTQLKYGTIQRKIKDSAKQEQEDFDSGKLVLLGTNKHPNPNDKMKENLEKSPFLSKVSRKTLIEPIIEKRLSEKLEISRLNKE</sequence>
<comment type="caution">
    <text evidence="2">The sequence shown here is derived from an EMBL/GenBank/DDBJ whole genome shotgun (WGS) entry which is preliminary data.</text>
</comment>
<dbReference type="InterPro" id="IPR016176">
    <property type="entry name" value="Cbl-dep_enz_cat"/>
</dbReference>
<dbReference type="Proteomes" id="UP001198402">
    <property type="component" value="Unassembled WGS sequence"/>
</dbReference>
<accession>A0ABS7Y0C0</accession>
<organism evidence="2 3">
    <name type="scientific">Winogradskyella vincentii</name>
    <dbReference type="NCBI Taxonomy" id="2877122"/>
    <lineage>
        <taxon>Bacteria</taxon>
        <taxon>Pseudomonadati</taxon>
        <taxon>Bacteroidota</taxon>
        <taxon>Flavobacteriia</taxon>
        <taxon>Flavobacteriales</taxon>
        <taxon>Flavobacteriaceae</taxon>
        <taxon>Winogradskyella</taxon>
    </lineage>
</organism>
<dbReference type="SUPFAM" id="SSF51703">
    <property type="entry name" value="Cobalamin (vitamin B12)-dependent enzymes"/>
    <property type="match status" value="1"/>
</dbReference>
<feature type="domain" description="Methylmalonyl-CoA mutase alpha/beta chain catalytic" evidence="1">
    <location>
        <begin position="169"/>
        <end position="424"/>
    </location>
</feature>
<protein>
    <submittedName>
        <fullName evidence="2">Methylmalonyl-CoA mutase subunit beta</fullName>
    </submittedName>
</protein>
<dbReference type="Gene3D" id="3.20.20.240">
    <property type="entry name" value="Methylmalonyl-CoA mutase"/>
    <property type="match status" value="1"/>
</dbReference>
<evidence type="ECO:0000313" key="3">
    <source>
        <dbReference type="Proteomes" id="UP001198402"/>
    </source>
</evidence>
<dbReference type="RefSeq" id="WP_224478335.1">
    <property type="nucleotide sequence ID" value="NZ_JAIUJS010000004.1"/>
</dbReference>
<dbReference type="CDD" id="cd03677">
    <property type="entry name" value="MM_CoA_mutase_beta"/>
    <property type="match status" value="1"/>
</dbReference>